<keyword evidence="7" id="KW-0808">Transferase</keyword>
<dbReference type="GO" id="GO:0006508">
    <property type="term" value="P:proteolysis"/>
    <property type="evidence" value="ECO:0007669"/>
    <property type="project" value="UniProtKB-KW"/>
</dbReference>
<evidence type="ECO:0000313" key="22">
    <source>
        <dbReference type="EMBL" id="RAK21219.1"/>
    </source>
</evidence>
<evidence type="ECO:0000256" key="2">
    <source>
        <dbReference type="ARBA" id="ARBA00007739"/>
    </source>
</evidence>
<name>A0A327YT95_9BACL</name>
<feature type="transmembrane region" description="Helical" evidence="19">
    <location>
        <begin position="23"/>
        <end position="51"/>
    </location>
</feature>
<evidence type="ECO:0000256" key="14">
    <source>
        <dbReference type="ARBA" id="ARBA00023268"/>
    </source>
</evidence>
<comment type="similarity">
    <text evidence="1">In the C-terminal section; belongs to the transpeptidase family.</text>
</comment>
<evidence type="ECO:0000256" key="10">
    <source>
        <dbReference type="ARBA" id="ARBA00022960"/>
    </source>
</evidence>
<evidence type="ECO:0000256" key="7">
    <source>
        <dbReference type="ARBA" id="ARBA00022679"/>
    </source>
</evidence>
<dbReference type="Gene3D" id="2.60.40.10">
    <property type="entry name" value="Immunoglobulins"/>
    <property type="match status" value="1"/>
</dbReference>
<keyword evidence="14" id="KW-0511">Multifunctional enzyme</keyword>
<comment type="similarity">
    <text evidence="2">In the N-terminal section; belongs to the glycosyltransferase 51 family.</text>
</comment>
<keyword evidence="12 19" id="KW-1133">Transmembrane helix</keyword>
<keyword evidence="6" id="KW-0328">Glycosyltransferase</keyword>
<evidence type="ECO:0000256" key="6">
    <source>
        <dbReference type="ARBA" id="ARBA00022676"/>
    </source>
</evidence>
<evidence type="ECO:0000256" key="19">
    <source>
        <dbReference type="SAM" id="Phobius"/>
    </source>
</evidence>
<keyword evidence="10" id="KW-0133">Cell shape</keyword>
<comment type="catalytic activity">
    <reaction evidence="17">
        <text>[GlcNAc-(1-&gt;4)-Mur2Ac(oyl-L-Ala-gamma-D-Glu-L-Lys-D-Ala-D-Ala)](n)-di-trans,octa-cis-undecaprenyl diphosphate + beta-D-GlcNAc-(1-&gt;4)-Mur2Ac(oyl-L-Ala-gamma-D-Glu-L-Lys-D-Ala-D-Ala)-di-trans,octa-cis-undecaprenyl diphosphate = [GlcNAc-(1-&gt;4)-Mur2Ac(oyl-L-Ala-gamma-D-Glu-L-Lys-D-Ala-D-Ala)](n+1)-di-trans,octa-cis-undecaprenyl diphosphate + di-trans,octa-cis-undecaprenyl diphosphate + H(+)</text>
        <dbReference type="Rhea" id="RHEA:23708"/>
        <dbReference type="Rhea" id="RHEA-COMP:9602"/>
        <dbReference type="Rhea" id="RHEA-COMP:9603"/>
        <dbReference type="ChEBI" id="CHEBI:15378"/>
        <dbReference type="ChEBI" id="CHEBI:58405"/>
        <dbReference type="ChEBI" id="CHEBI:60033"/>
        <dbReference type="ChEBI" id="CHEBI:78435"/>
        <dbReference type="EC" id="2.4.99.28"/>
    </reaction>
</comment>
<dbReference type="GO" id="GO:0009252">
    <property type="term" value="P:peptidoglycan biosynthetic process"/>
    <property type="evidence" value="ECO:0007669"/>
    <property type="project" value="UniProtKB-KW"/>
</dbReference>
<comment type="caution">
    <text evidence="22">The sequence shown here is derived from an EMBL/GenBank/DDBJ whole genome shotgun (WGS) entry which is preliminary data.</text>
</comment>
<feature type="region of interest" description="Disordered" evidence="18">
    <location>
        <begin position="901"/>
        <end position="952"/>
    </location>
</feature>
<feature type="compositionally biased region" description="Basic and acidic residues" evidence="18">
    <location>
        <begin position="901"/>
        <end position="912"/>
    </location>
</feature>
<dbReference type="CDD" id="cd00063">
    <property type="entry name" value="FN3"/>
    <property type="match status" value="1"/>
</dbReference>
<dbReference type="InterPro" id="IPR001460">
    <property type="entry name" value="PCN-bd_Tpept"/>
</dbReference>
<dbReference type="InterPro" id="IPR023346">
    <property type="entry name" value="Lysozyme-like_dom_sf"/>
</dbReference>
<evidence type="ECO:0000259" key="21">
    <source>
        <dbReference type="Pfam" id="PF00912"/>
    </source>
</evidence>
<evidence type="ECO:0000256" key="17">
    <source>
        <dbReference type="ARBA" id="ARBA00049902"/>
    </source>
</evidence>
<accession>A0A327YT95</accession>
<keyword evidence="9" id="KW-0378">Hydrolase</keyword>
<dbReference type="InterPro" id="IPR050396">
    <property type="entry name" value="Glycosyltr_51/Transpeptidase"/>
</dbReference>
<evidence type="ECO:0000256" key="16">
    <source>
        <dbReference type="ARBA" id="ARBA00034000"/>
    </source>
</evidence>
<dbReference type="PANTHER" id="PTHR32282">
    <property type="entry name" value="BINDING PROTEIN TRANSPEPTIDASE, PUTATIVE-RELATED"/>
    <property type="match status" value="1"/>
</dbReference>
<evidence type="ECO:0000256" key="12">
    <source>
        <dbReference type="ARBA" id="ARBA00022989"/>
    </source>
</evidence>
<feature type="domain" description="Glycosyl transferase family 51" evidence="21">
    <location>
        <begin position="85"/>
        <end position="270"/>
    </location>
</feature>
<dbReference type="RefSeq" id="WP_111644477.1">
    <property type="nucleotide sequence ID" value="NZ_QLMH01000003.1"/>
</dbReference>
<dbReference type="InterPro" id="IPR013783">
    <property type="entry name" value="Ig-like_fold"/>
</dbReference>
<evidence type="ECO:0000256" key="9">
    <source>
        <dbReference type="ARBA" id="ARBA00022801"/>
    </source>
</evidence>
<dbReference type="SUPFAM" id="SSF49265">
    <property type="entry name" value="Fibronectin type III"/>
    <property type="match status" value="1"/>
</dbReference>
<dbReference type="GO" id="GO:0071555">
    <property type="term" value="P:cell wall organization"/>
    <property type="evidence" value="ECO:0007669"/>
    <property type="project" value="UniProtKB-KW"/>
</dbReference>
<dbReference type="InterPro" id="IPR003961">
    <property type="entry name" value="FN3_dom"/>
</dbReference>
<evidence type="ECO:0000259" key="20">
    <source>
        <dbReference type="Pfam" id="PF00905"/>
    </source>
</evidence>
<dbReference type="Proteomes" id="UP000248555">
    <property type="component" value="Unassembled WGS sequence"/>
</dbReference>
<dbReference type="InterPro" id="IPR036950">
    <property type="entry name" value="PBP_transglycosylase"/>
</dbReference>
<keyword evidence="5" id="KW-0645">Protease</keyword>
<dbReference type="InterPro" id="IPR012338">
    <property type="entry name" value="Beta-lactam/transpept-like"/>
</dbReference>
<organism evidence="22 23">
    <name type="scientific">Paranoxybacillus vitaminiphilus</name>
    <dbReference type="NCBI Taxonomy" id="581036"/>
    <lineage>
        <taxon>Bacteria</taxon>
        <taxon>Bacillati</taxon>
        <taxon>Bacillota</taxon>
        <taxon>Bacilli</taxon>
        <taxon>Bacillales</taxon>
        <taxon>Anoxybacillaceae</taxon>
        <taxon>Paranoxybacillus</taxon>
    </lineage>
</organism>
<keyword evidence="11" id="KW-0573">Peptidoglycan synthesis</keyword>
<evidence type="ECO:0000256" key="15">
    <source>
        <dbReference type="ARBA" id="ARBA00023316"/>
    </source>
</evidence>
<dbReference type="GO" id="GO:0008360">
    <property type="term" value="P:regulation of cell shape"/>
    <property type="evidence" value="ECO:0007669"/>
    <property type="project" value="UniProtKB-KW"/>
</dbReference>
<dbReference type="Gene3D" id="3.90.1310.40">
    <property type="match status" value="1"/>
</dbReference>
<reference evidence="22 23" key="1">
    <citation type="submission" date="2018-06" db="EMBL/GenBank/DDBJ databases">
        <title>Genomic Encyclopedia of Type Strains, Phase III (KMG-III): the genomes of soil and plant-associated and newly described type strains.</title>
        <authorList>
            <person name="Whitman W."/>
        </authorList>
    </citation>
    <scope>NUCLEOTIDE SEQUENCE [LARGE SCALE GENOMIC DNA]</scope>
    <source>
        <strain evidence="22 23">CGMCC 1.8979</strain>
    </source>
</reference>
<dbReference type="EMBL" id="QLMH01000003">
    <property type="protein sequence ID" value="RAK21219.1"/>
    <property type="molecule type" value="Genomic_DNA"/>
</dbReference>
<keyword evidence="4" id="KW-0121">Carboxypeptidase</keyword>
<dbReference type="AlphaFoldDB" id="A0A327YT95"/>
<comment type="catalytic activity">
    <reaction evidence="16">
        <text>Preferential cleavage: (Ac)2-L-Lys-D-Ala-|-D-Ala. Also transpeptidation of peptidyl-alanyl moieties that are N-acyl substituents of D-alanine.</text>
        <dbReference type="EC" id="3.4.16.4"/>
    </reaction>
</comment>
<evidence type="ECO:0000256" key="13">
    <source>
        <dbReference type="ARBA" id="ARBA00023136"/>
    </source>
</evidence>
<dbReference type="GO" id="GO:0030288">
    <property type="term" value="C:outer membrane-bounded periplasmic space"/>
    <property type="evidence" value="ECO:0007669"/>
    <property type="project" value="TreeGrafter"/>
</dbReference>
<evidence type="ECO:0000256" key="11">
    <source>
        <dbReference type="ARBA" id="ARBA00022984"/>
    </source>
</evidence>
<evidence type="ECO:0000256" key="8">
    <source>
        <dbReference type="ARBA" id="ARBA00022692"/>
    </source>
</evidence>
<dbReference type="GO" id="GO:0008955">
    <property type="term" value="F:peptidoglycan glycosyltransferase activity"/>
    <property type="evidence" value="ECO:0007669"/>
    <property type="project" value="UniProtKB-EC"/>
</dbReference>
<evidence type="ECO:0000313" key="23">
    <source>
        <dbReference type="Proteomes" id="UP000248555"/>
    </source>
</evidence>
<dbReference type="Gene3D" id="3.40.710.10">
    <property type="entry name" value="DD-peptidase/beta-lactamase superfamily"/>
    <property type="match status" value="1"/>
</dbReference>
<evidence type="ECO:0000256" key="5">
    <source>
        <dbReference type="ARBA" id="ARBA00022670"/>
    </source>
</evidence>
<dbReference type="InterPro" id="IPR001264">
    <property type="entry name" value="Glyco_trans_51"/>
</dbReference>
<keyword evidence="8 19" id="KW-0812">Transmembrane</keyword>
<dbReference type="FunFam" id="1.10.3810.10:FF:000001">
    <property type="entry name" value="Penicillin-binding protein 1A"/>
    <property type="match status" value="1"/>
</dbReference>
<sequence length="952" mass="106886">MADKANNLSLQKTLRKLRITYDVIWNLFLVFTIVLICGLFFGFGVGAGYFASLVKDMHIPSYEEMKKDIYNYEETTHIYFANNVYLGKFRSDIEREEIKLAQVSPYLIKAIIATEDEYFYEHKGVVPKAVIRALFQEATNSSVRTGGSTLTQQLVKNQILTNEVSFERKAKEMLLALRLEKFFTKDEILEAYLNVVPFGRNSSGRQIAGIQSAAKGVFNVDAKDLNLAQAAFLAGLPQSPFRYTPFTSSGEIKKDITPALNRMKTVLNRMKQAGYITEKEYKEALQYHIAQDFASPKPSPIEKYPWLTIEIENRAKEILAGILAKKDGYEKEDLTLNNTLYNEYLAKAEKNLRQNGYKIHTTIDKDIYDRMQQVVRDYQYFGSDIITKEKDEKTGNIINKVEPVEVGAMLIENKTGKIISFVGGRDYHREQLNHATQAYRSNGSTMKPLLVYAPAMEMGIVQPGSVIPDIKLYVKTAGGAYSPKNADGKTHGLVSARRALQYSYNIPAVRTYMKIVNQRPITYLEKMGFTSLTKDDASNLSMALGALTKGVTVEENVNAYATFGNYGKFVDAYLIEKIVSKDGKIIYEHKSQPVNVFSPQTAYLTIDMMRDVIRQGTAAALSGYLKFSADWAGKTGTGQDNKDAWFVATNPNVTFGVWMGYDTPKPLQKEYKGLTYSRRNLLLWARLMNAAYDVNPKLIAPKTRFNMPGGIVRRSYCAISGLLPSNLCTKAGLVQSDLFNAKFVPRKVDHYLISGAFVEINGKKYAALESTPQEFITAGVMIDKELLKELGMKRESIDLNDLLPKWEGASVLFTNRLEENGKSPAPLTIQLSKQTVTWKAHHESDIIGYRVYYSEKEGAPFRVIQTIKSGKPLSFTVLNGMYYVTAVDIAGKESAPSNIIRKIEAPKLEPKAPTDTNEGTKTGEDTEQEDNIKLTEPPPTDTQDIQDSPSHQ</sequence>
<proteinExistence type="inferred from homology"/>
<keyword evidence="15" id="KW-0961">Cell wall biogenesis/degradation</keyword>
<dbReference type="Gene3D" id="1.10.3810.10">
    <property type="entry name" value="Biosynthetic peptidoglycan transglycosylase-like"/>
    <property type="match status" value="1"/>
</dbReference>
<feature type="compositionally biased region" description="Polar residues" evidence="18">
    <location>
        <begin position="941"/>
        <end position="952"/>
    </location>
</feature>
<dbReference type="GO" id="GO:0008658">
    <property type="term" value="F:penicillin binding"/>
    <property type="evidence" value="ECO:0007669"/>
    <property type="project" value="InterPro"/>
</dbReference>
<gene>
    <name evidence="22" type="ORF">B0I26_103173</name>
</gene>
<keyword evidence="13 19" id="KW-0472">Membrane</keyword>
<dbReference type="SUPFAM" id="SSF53955">
    <property type="entry name" value="Lysozyme-like"/>
    <property type="match status" value="1"/>
</dbReference>
<dbReference type="Pfam" id="PF00905">
    <property type="entry name" value="Transpeptidase"/>
    <property type="match status" value="1"/>
</dbReference>
<dbReference type="PANTHER" id="PTHR32282:SF32">
    <property type="entry name" value="PENICILLIN-BINDING PROTEIN 2A"/>
    <property type="match status" value="1"/>
</dbReference>
<evidence type="ECO:0000256" key="1">
    <source>
        <dbReference type="ARBA" id="ARBA00007090"/>
    </source>
</evidence>
<dbReference type="InterPro" id="IPR036116">
    <property type="entry name" value="FN3_sf"/>
</dbReference>
<keyword evidence="3" id="KW-1003">Cell membrane</keyword>
<dbReference type="OrthoDB" id="9766909at2"/>
<evidence type="ECO:0000256" key="18">
    <source>
        <dbReference type="SAM" id="MobiDB-lite"/>
    </source>
</evidence>
<dbReference type="GO" id="GO:0009002">
    <property type="term" value="F:serine-type D-Ala-D-Ala carboxypeptidase activity"/>
    <property type="evidence" value="ECO:0007669"/>
    <property type="project" value="UniProtKB-EC"/>
</dbReference>
<feature type="domain" description="Penicillin-binding protein transpeptidase" evidence="20">
    <location>
        <begin position="407"/>
        <end position="664"/>
    </location>
</feature>
<dbReference type="Pfam" id="PF00912">
    <property type="entry name" value="Transgly"/>
    <property type="match status" value="1"/>
</dbReference>
<evidence type="ECO:0000256" key="3">
    <source>
        <dbReference type="ARBA" id="ARBA00022475"/>
    </source>
</evidence>
<keyword evidence="23" id="KW-1185">Reference proteome</keyword>
<evidence type="ECO:0000256" key="4">
    <source>
        <dbReference type="ARBA" id="ARBA00022645"/>
    </source>
</evidence>
<dbReference type="SUPFAM" id="SSF56601">
    <property type="entry name" value="beta-lactamase/transpeptidase-like"/>
    <property type="match status" value="1"/>
</dbReference>
<protein>
    <submittedName>
        <fullName evidence="22">Penicillin-binding protein</fullName>
    </submittedName>
</protein>